<dbReference type="KEGG" id="cre:CHLRE_13g579550v5"/>
<evidence type="ECO:0000313" key="3">
    <source>
        <dbReference type="Proteomes" id="UP000006906"/>
    </source>
</evidence>
<dbReference type="PANTHER" id="PTHR36333">
    <property type="entry name" value="DIMETHYLALLYL, ADENOSINE TRNA METHYLTHIOTRANSFERASE"/>
    <property type="match status" value="1"/>
</dbReference>
<keyword evidence="3" id="KW-1185">Reference proteome</keyword>
<accession>A8HTQ3</accession>
<dbReference type="GeneID" id="5719298"/>
<dbReference type="OMA" id="AYDKMQN"/>
<dbReference type="HOGENOM" id="CLU_096968_0_0_1"/>
<protein>
    <submittedName>
        <fullName evidence="2">Uncharacterized protein</fullName>
    </submittedName>
</protein>
<dbReference type="eggNOG" id="ENOG502QPRG">
    <property type="taxonomic scope" value="Eukaryota"/>
</dbReference>
<evidence type="ECO:0000256" key="1">
    <source>
        <dbReference type="SAM" id="MobiDB-lite"/>
    </source>
</evidence>
<feature type="compositionally biased region" description="Polar residues" evidence="1">
    <location>
        <begin position="1"/>
        <end position="18"/>
    </location>
</feature>
<reference evidence="2 3" key="1">
    <citation type="journal article" date="2007" name="Science">
        <title>The Chlamydomonas genome reveals the evolution of key animal and plant functions.</title>
        <authorList>
            <person name="Merchant S.S."/>
            <person name="Prochnik S.E."/>
            <person name="Vallon O."/>
            <person name="Harris E.H."/>
            <person name="Karpowicz S.J."/>
            <person name="Witman G.B."/>
            <person name="Terry A."/>
            <person name="Salamov A."/>
            <person name="Fritz-Laylin L.K."/>
            <person name="Marechal-Drouard L."/>
            <person name="Marshall W.F."/>
            <person name="Qu L.H."/>
            <person name="Nelson D.R."/>
            <person name="Sanderfoot A.A."/>
            <person name="Spalding M.H."/>
            <person name="Kapitonov V.V."/>
            <person name="Ren Q."/>
            <person name="Ferris P."/>
            <person name="Lindquist E."/>
            <person name="Shapiro H."/>
            <person name="Lucas S.M."/>
            <person name="Grimwood J."/>
            <person name="Schmutz J."/>
            <person name="Cardol P."/>
            <person name="Cerutti H."/>
            <person name="Chanfreau G."/>
            <person name="Chen C.L."/>
            <person name="Cognat V."/>
            <person name="Croft M.T."/>
            <person name="Dent R."/>
            <person name="Dutcher S."/>
            <person name="Fernandez E."/>
            <person name="Fukuzawa H."/>
            <person name="Gonzalez-Ballester D."/>
            <person name="Gonzalez-Halphen D."/>
            <person name="Hallmann A."/>
            <person name="Hanikenne M."/>
            <person name="Hippler M."/>
            <person name="Inwood W."/>
            <person name="Jabbari K."/>
            <person name="Kalanon M."/>
            <person name="Kuras R."/>
            <person name="Lefebvre P.A."/>
            <person name="Lemaire S.D."/>
            <person name="Lobanov A.V."/>
            <person name="Lohr M."/>
            <person name="Manuell A."/>
            <person name="Meier I."/>
            <person name="Mets L."/>
            <person name="Mittag M."/>
            <person name="Mittelmeier T."/>
            <person name="Moroney J.V."/>
            <person name="Moseley J."/>
            <person name="Napoli C."/>
            <person name="Nedelcu A.M."/>
            <person name="Niyogi K."/>
            <person name="Novoselov S.V."/>
            <person name="Paulsen I.T."/>
            <person name="Pazour G."/>
            <person name="Purton S."/>
            <person name="Ral J.P."/>
            <person name="Riano-Pachon D.M."/>
            <person name="Riekhof W."/>
            <person name="Rymarquis L."/>
            <person name="Schroda M."/>
            <person name="Stern D."/>
            <person name="Umen J."/>
            <person name="Willows R."/>
            <person name="Wilson N."/>
            <person name="Zimmer S.L."/>
            <person name="Allmer J."/>
            <person name="Balk J."/>
            <person name="Bisova K."/>
            <person name="Chen C.J."/>
            <person name="Elias M."/>
            <person name="Gendler K."/>
            <person name="Hauser C."/>
            <person name="Lamb M.R."/>
            <person name="Ledford H."/>
            <person name="Long J.C."/>
            <person name="Minagawa J."/>
            <person name="Page M.D."/>
            <person name="Pan J."/>
            <person name="Pootakham W."/>
            <person name="Roje S."/>
            <person name="Rose A."/>
            <person name="Stahlberg E."/>
            <person name="Terauchi A.M."/>
            <person name="Yang P."/>
            <person name="Ball S."/>
            <person name="Bowler C."/>
            <person name="Dieckmann C.L."/>
            <person name="Gladyshev V.N."/>
            <person name="Green P."/>
            <person name="Jorgensen R."/>
            <person name="Mayfield S."/>
            <person name="Mueller-Roeber B."/>
            <person name="Rajamani S."/>
            <person name="Sayre R.T."/>
            <person name="Brokstein P."/>
            <person name="Dubchak I."/>
            <person name="Goodstein D."/>
            <person name="Hornick L."/>
            <person name="Huang Y.W."/>
            <person name="Jhaveri J."/>
            <person name="Luo Y."/>
            <person name="Martinez D."/>
            <person name="Ngau W.C."/>
            <person name="Otillar B."/>
            <person name="Poliakov A."/>
            <person name="Porter A."/>
            <person name="Szajkowski L."/>
            <person name="Werner G."/>
            <person name="Zhou K."/>
            <person name="Grigoriev I.V."/>
            <person name="Rokhsar D.S."/>
            <person name="Grossman A.R."/>
        </authorList>
    </citation>
    <scope>NUCLEOTIDE SEQUENCE [LARGE SCALE GENOMIC DNA]</scope>
    <source>
        <strain evidence="3">CC-503</strain>
    </source>
</reference>
<organism evidence="2 3">
    <name type="scientific">Chlamydomonas reinhardtii</name>
    <name type="common">Chlamydomonas smithii</name>
    <dbReference type="NCBI Taxonomy" id="3055"/>
    <lineage>
        <taxon>Eukaryota</taxon>
        <taxon>Viridiplantae</taxon>
        <taxon>Chlorophyta</taxon>
        <taxon>core chlorophytes</taxon>
        <taxon>Chlorophyceae</taxon>
        <taxon>CS clade</taxon>
        <taxon>Chlamydomonadales</taxon>
        <taxon>Chlamydomonadaceae</taxon>
        <taxon>Chlamydomonas</taxon>
    </lineage>
</organism>
<dbReference type="Gramene" id="PNW73953">
    <property type="protein sequence ID" value="PNW73953"/>
    <property type="gene ID" value="CHLRE_13g579550v5"/>
</dbReference>
<gene>
    <name evidence="2" type="ORF">CHLRE_13g579550v5</name>
</gene>
<evidence type="ECO:0000313" key="2">
    <source>
        <dbReference type="EMBL" id="PNW73953.1"/>
    </source>
</evidence>
<dbReference type="Proteomes" id="UP000006906">
    <property type="component" value="Chromosome 13"/>
</dbReference>
<dbReference type="FunCoup" id="A8HTQ3">
    <property type="interactions" value="695"/>
</dbReference>
<dbReference type="PANTHER" id="PTHR36333:SF1">
    <property type="entry name" value="DIMETHYLALLYL, ADENOSINE TRNA METHYLTHIOTRANSFERASE"/>
    <property type="match status" value="1"/>
</dbReference>
<dbReference type="AlphaFoldDB" id="A8HTQ3"/>
<dbReference type="RefSeq" id="XP_001693804.1">
    <property type="nucleotide sequence ID" value="XM_001693752.2"/>
</dbReference>
<sequence>MTSLMARQLTGSATSCSYRSPVPGFARSSRRRAVQVFAVNYDPEKLFSTPPQEGIINRRLTQRMLEKNKEFAAEIMRTKDEVRKAVLIRREARVPPSDVNELIEFMLNTDAEDMEFEVARCRPKFTPAFFKQLDSLVGAERFSAKPDQERLAELETLRTYLEEACEAVDKAVAATATAAERLKKLLTSKDKKQCILDMAAANEIDVALVDLLAENIEAAKKAEQVQAAEFMEKVKVAVSKYVVTVV</sequence>
<dbReference type="PaxDb" id="3055-EDP09058"/>
<proteinExistence type="predicted"/>
<dbReference type="OrthoDB" id="513821at2759"/>
<feature type="region of interest" description="Disordered" evidence="1">
    <location>
        <begin position="1"/>
        <end position="21"/>
    </location>
</feature>
<dbReference type="EMBL" id="CM008974">
    <property type="protein sequence ID" value="PNW73953.1"/>
    <property type="molecule type" value="Genomic_DNA"/>
</dbReference>
<name>A8HTQ3_CHLRE</name>
<dbReference type="ProMEX" id="A8HTQ3"/>
<dbReference type="InParanoid" id="A8HTQ3"/>